<dbReference type="CDD" id="cd08030">
    <property type="entry name" value="LA_like_plant"/>
    <property type="match status" value="1"/>
</dbReference>
<feature type="compositionally biased region" description="Acidic residues" evidence="7">
    <location>
        <begin position="288"/>
        <end position="299"/>
    </location>
</feature>
<feature type="region of interest" description="Disordered" evidence="7">
    <location>
        <begin position="245"/>
        <end position="342"/>
    </location>
</feature>
<proteinExistence type="predicted"/>
<feature type="compositionally biased region" description="Basic and acidic residues" evidence="7">
    <location>
        <begin position="300"/>
        <end position="318"/>
    </location>
</feature>
<keyword evidence="3 6" id="KW-0694">RNA-binding</keyword>
<dbReference type="SMART" id="SM00715">
    <property type="entry name" value="LA"/>
    <property type="match status" value="1"/>
</dbReference>
<dbReference type="GO" id="GO:0005654">
    <property type="term" value="C:nucleoplasm"/>
    <property type="evidence" value="ECO:0007669"/>
    <property type="project" value="UniProtKB-SubCell"/>
</dbReference>
<comment type="caution">
    <text evidence="10">The sequence shown here is derived from an EMBL/GenBank/DDBJ whole genome shotgun (WGS) entry which is preliminary data.</text>
</comment>
<dbReference type="SUPFAM" id="SSF54928">
    <property type="entry name" value="RNA-binding domain, RBD"/>
    <property type="match status" value="1"/>
</dbReference>
<feature type="compositionally biased region" description="Basic and acidic residues" evidence="7">
    <location>
        <begin position="330"/>
        <end position="342"/>
    </location>
</feature>
<dbReference type="AlphaFoldDB" id="A0A7J0DSL1"/>
<dbReference type="PROSITE" id="PS51939">
    <property type="entry name" value="XRRM"/>
    <property type="match status" value="1"/>
</dbReference>
<evidence type="ECO:0000256" key="2">
    <source>
        <dbReference type="ARBA" id="ARBA00004642"/>
    </source>
</evidence>
<evidence type="ECO:0000256" key="3">
    <source>
        <dbReference type="ARBA" id="ARBA00022884"/>
    </source>
</evidence>
<accession>A0A7J0DSL1</accession>
<dbReference type="GO" id="GO:0005730">
    <property type="term" value="C:nucleolus"/>
    <property type="evidence" value="ECO:0007669"/>
    <property type="project" value="UniProtKB-SubCell"/>
</dbReference>
<dbReference type="Pfam" id="PF05383">
    <property type="entry name" value="La"/>
    <property type="match status" value="1"/>
</dbReference>
<sequence length="504" mass="55829">MATPSMDEQTTKKVIRQVEFYFSDSNLPRDKFLTKTITDSEDGMVSLALICSFSRMRSHLNLGDVKADGVSDDTVKAVAETLRNSTFLKVSEDGKKVGRTTELKSVEVLEQLDNRTIAAAPLEYDVKLEDVESFFGQFAKFMVKYLLALLYDPRMMPNLEIILLITDVEKVLKQSIVYAGAELELKPKKDFDAERAKQAEEVEKTSSQVGANRKDSSSTEAKQVLVELYPKGLIIAFKLKSMSAEGSAEQNGGHEPTKENQDVHKSDGEPDSMLNATEEKVVEHANGDEENPEENVEEASEQKVNDRTSLEGEGKETNDGENLASPIEEDGNKESGKEKPTAAFYRDNKDVVLREDLKAVFQKYGTVKFIDFTRGADSGYIRFEEPEAAQKARAAGALAQEGGLVVKNYIAALDPVTGEAEKEYWSLLRGNQERHRESVGNRGRMVDGEPKGLTHGVFVFDLGGYIMGGKHNRGGRRQFHGKHSRSRDDDSATRPGKIQKVGAA</sequence>
<dbReference type="InterPro" id="IPR006630">
    <property type="entry name" value="La_HTH"/>
</dbReference>
<organism evidence="10 11">
    <name type="scientific">Actinidia rufa</name>
    <dbReference type="NCBI Taxonomy" id="165716"/>
    <lineage>
        <taxon>Eukaryota</taxon>
        <taxon>Viridiplantae</taxon>
        <taxon>Streptophyta</taxon>
        <taxon>Embryophyta</taxon>
        <taxon>Tracheophyta</taxon>
        <taxon>Spermatophyta</taxon>
        <taxon>Magnoliopsida</taxon>
        <taxon>eudicotyledons</taxon>
        <taxon>Gunneridae</taxon>
        <taxon>Pentapetalae</taxon>
        <taxon>asterids</taxon>
        <taxon>Ericales</taxon>
        <taxon>Actinidiaceae</taxon>
        <taxon>Actinidia</taxon>
    </lineage>
</organism>
<dbReference type="OrthoDB" id="439993at2759"/>
<evidence type="ECO:0000256" key="7">
    <source>
        <dbReference type="SAM" id="MobiDB-lite"/>
    </source>
</evidence>
<dbReference type="InterPro" id="IPR036390">
    <property type="entry name" value="WH_DNA-bd_sf"/>
</dbReference>
<feature type="domain" description="HTH La-type RNA-binding" evidence="8">
    <location>
        <begin position="4"/>
        <end position="108"/>
    </location>
</feature>
<evidence type="ECO:0000256" key="6">
    <source>
        <dbReference type="PROSITE-ProRule" id="PRU00332"/>
    </source>
</evidence>
<dbReference type="PANTHER" id="PTHR22792:SF140">
    <property type="entry name" value="ACHILLES, ISOFORM A"/>
    <property type="match status" value="1"/>
</dbReference>
<keyword evidence="11" id="KW-1185">Reference proteome</keyword>
<dbReference type="Gene3D" id="3.30.70.330">
    <property type="match status" value="1"/>
</dbReference>
<dbReference type="Gene3D" id="1.10.10.10">
    <property type="entry name" value="Winged helix-like DNA-binding domain superfamily/Winged helix DNA-binding domain"/>
    <property type="match status" value="1"/>
</dbReference>
<feature type="domain" description="XRRM" evidence="9">
    <location>
        <begin position="336"/>
        <end position="455"/>
    </location>
</feature>
<comment type="function">
    <text evidence="5">Binds to the 3' poly(U) terminus of nascent RNA polymerase III transcripts, protecting them from exonuclease digestion and facilitating their folding and maturation.</text>
</comment>
<dbReference type="EMBL" id="BJWL01000347">
    <property type="protein sequence ID" value="GFS40306.1"/>
    <property type="molecule type" value="Genomic_DNA"/>
</dbReference>
<evidence type="ECO:0000256" key="5">
    <source>
        <dbReference type="ARBA" id="ARBA00057261"/>
    </source>
</evidence>
<dbReference type="Proteomes" id="UP000585474">
    <property type="component" value="Unassembled WGS sequence"/>
</dbReference>
<evidence type="ECO:0000256" key="1">
    <source>
        <dbReference type="ARBA" id="ARBA00004604"/>
    </source>
</evidence>
<feature type="compositionally biased region" description="Basic and acidic residues" evidence="7">
    <location>
        <begin position="277"/>
        <end position="287"/>
    </location>
</feature>
<dbReference type="InterPro" id="IPR035979">
    <property type="entry name" value="RBD_domain_sf"/>
</dbReference>
<evidence type="ECO:0000259" key="9">
    <source>
        <dbReference type="PROSITE" id="PS51939"/>
    </source>
</evidence>
<evidence type="ECO:0000259" key="8">
    <source>
        <dbReference type="PROSITE" id="PS50961"/>
    </source>
</evidence>
<feature type="compositionally biased region" description="Basic and acidic residues" evidence="7">
    <location>
        <begin position="255"/>
        <end position="268"/>
    </location>
</feature>
<dbReference type="InterPro" id="IPR036388">
    <property type="entry name" value="WH-like_DNA-bd_sf"/>
</dbReference>
<dbReference type="InterPro" id="IPR045180">
    <property type="entry name" value="La_dom_prot"/>
</dbReference>
<name>A0A7J0DSL1_9ERIC</name>
<dbReference type="InterPro" id="IPR002344">
    <property type="entry name" value="Lupus_La"/>
</dbReference>
<protein>
    <submittedName>
        <fullName evidence="10">La protein 1</fullName>
    </submittedName>
</protein>
<dbReference type="FunFam" id="1.10.10.10:FF:000795">
    <property type="entry name" value="La protein 2"/>
    <property type="match status" value="1"/>
</dbReference>
<feature type="compositionally biased region" description="Basic residues" evidence="7">
    <location>
        <begin position="471"/>
        <end position="485"/>
    </location>
</feature>
<dbReference type="Pfam" id="PF08777">
    <property type="entry name" value="RRM_3"/>
    <property type="match status" value="1"/>
</dbReference>
<dbReference type="PRINTS" id="PR00302">
    <property type="entry name" value="LUPUSLA"/>
</dbReference>
<dbReference type="PANTHER" id="PTHR22792">
    <property type="entry name" value="LUPUS LA PROTEIN-RELATED"/>
    <property type="match status" value="1"/>
</dbReference>
<dbReference type="InterPro" id="IPR014886">
    <property type="entry name" value="La_xRRM"/>
</dbReference>
<evidence type="ECO:0000256" key="4">
    <source>
        <dbReference type="ARBA" id="ARBA00023242"/>
    </source>
</evidence>
<comment type="subcellular location">
    <subcellularLocation>
        <location evidence="1">Nucleus</location>
        <location evidence="1">Nucleolus</location>
    </subcellularLocation>
    <subcellularLocation>
        <location evidence="2">Nucleus</location>
        <location evidence="2">Nucleoplasm</location>
    </subcellularLocation>
</comment>
<evidence type="ECO:0000313" key="11">
    <source>
        <dbReference type="Proteomes" id="UP000585474"/>
    </source>
</evidence>
<reference evidence="11" key="1">
    <citation type="submission" date="2019-07" db="EMBL/GenBank/DDBJ databases">
        <title>De Novo Assembly of kiwifruit Actinidia rufa.</title>
        <authorList>
            <person name="Sugita-Konishi S."/>
            <person name="Sato K."/>
            <person name="Mori E."/>
            <person name="Abe Y."/>
            <person name="Kisaki G."/>
            <person name="Hamano K."/>
            <person name="Suezawa K."/>
            <person name="Otani M."/>
            <person name="Fukuda T."/>
            <person name="Manabe T."/>
            <person name="Gomi K."/>
            <person name="Tabuchi M."/>
            <person name="Akimitsu K."/>
            <person name="Kataoka I."/>
        </authorList>
    </citation>
    <scope>NUCLEOTIDE SEQUENCE [LARGE SCALE GENOMIC DNA]</scope>
    <source>
        <strain evidence="11">cv. Fuchu</strain>
    </source>
</reference>
<dbReference type="SUPFAM" id="SSF46785">
    <property type="entry name" value="Winged helix' DNA-binding domain"/>
    <property type="match status" value="1"/>
</dbReference>
<feature type="region of interest" description="Disordered" evidence="7">
    <location>
        <begin position="471"/>
        <end position="504"/>
    </location>
</feature>
<dbReference type="GO" id="GO:1990904">
    <property type="term" value="C:ribonucleoprotein complex"/>
    <property type="evidence" value="ECO:0007669"/>
    <property type="project" value="UniProtKB-UniRule"/>
</dbReference>
<gene>
    <name evidence="10" type="ORF">Acr_00g0067730</name>
</gene>
<dbReference type="InterPro" id="IPR012677">
    <property type="entry name" value="Nucleotide-bd_a/b_plait_sf"/>
</dbReference>
<evidence type="ECO:0000313" key="10">
    <source>
        <dbReference type="EMBL" id="GFS40306.1"/>
    </source>
</evidence>
<dbReference type="PROSITE" id="PS50961">
    <property type="entry name" value="HTH_LA"/>
    <property type="match status" value="1"/>
</dbReference>
<feature type="region of interest" description="Disordered" evidence="7">
    <location>
        <begin position="196"/>
        <end position="217"/>
    </location>
</feature>
<dbReference type="GO" id="GO:0003729">
    <property type="term" value="F:mRNA binding"/>
    <property type="evidence" value="ECO:0007669"/>
    <property type="project" value="TreeGrafter"/>
</dbReference>
<dbReference type="GO" id="GO:0006396">
    <property type="term" value="P:RNA processing"/>
    <property type="evidence" value="ECO:0007669"/>
    <property type="project" value="InterPro"/>
</dbReference>
<keyword evidence="4" id="KW-0539">Nucleus</keyword>